<dbReference type="EMBL" id="JACJLA010000001">
    <property type="protein sequence ID" value="MBM6911751.1"/>
    <property type="molecule type" value="Genomic_DNA"/>
</dbReference>
<dbReference type="InterPro" id="IPR051259">
    <property type="entry name" value="rRNA_Methyltransferase"/>
</dbReference>
<dbReference type="PANTHER" id="PTHR43191">
    <property type="entry name" value="RRNA METHYLTRANSFERASE 3"/>
    <property type="match status" value="1"/>
</dbReference>
<dbReference type="SUPFAM" id="SSF75217">
    <property type="entry name" value="alpha/beta knot"/>
    <property type="match status" value="1"/>
</dbReference>
<keyword evidence="4" id="KW-1133">Transmembrane helix</keyword>
<keyword evidence="4" id="KW-0472">Membrane</keyword>
<comment type="caution">
    <text evidence="7">The sequence shown here is derived from an EMBL/GenBank/DDBJ whole genome shotgun (WGS) entry which is preliminary data.</text>
</comment>
<keyword evidence="8" id="KW-1185">Reference proteome</keyword>
<evidence type="ECO:0000256" key="2">
    <source>
        <dbReference type="ARBA" id="ARBA00022603"/>
    </source>
</evidence>
<reference evidence="7 8" key="1">
    <citation type="journal article" date="2021" name="Sci. Rep.">
        <title>The distribution of antibiotic resistance genes in chicken gut microbiota commensals.</title>
        <authorList>
            <person name="Juricova H."/>
            <person name="Matiasovicova J."/>
            <person name="Kubasova T."/>
            <person name="Cejkova D."/>
            <person name="Rychlik I."/>
        </authorList>
    </citation>
    <scope>NUCLEOTIDE SEQUENCE [LARGE SCALE GENOMIC DNA]</scope>
    <source>
        <strain evidence="7 8">An537</strain>
    </source>
</reference>
<keyword evidence="4" id="KW-0812">Transmembrane</keyword>
<protein>
    <submittedName>
        <fullName evidence="7">RNA methyltransferase</fullName>
    </submittedName>
</protein>
<dbReference type="SUPFAM" id="SSF55315">
    <property type="entry name" value="L30e-like"/>
    <property type="match status" value="1"/>
</dbReference>
<feature type="transmembrane region" description="Helical" evidence="4">
    <location>
        <begin position="236"/>
        <end position="256"/>
    </location>
</feature>
<dbReference type="Pfam" id="PF22435">
    <property type="entry name" value="MRM3-like_sub_bind"/>
    <property type="match status" value="1"/>
</dbReference>
<proteinExistence type="inferred from homology"/>
<name>A0ABS2GC70_9FIRM</name>
<keyword evidence="2 7" id="KW-0489">Methyltransferase</keyword>
<dbReference type="InterPro" id="IPR029028">
    <property type="entry name" value="Alpha/beta_knot_MTases"/>
</dbReference>
<dbReference type="InterPro" id="IPR029026">
    <property type="entry name" value="tRNA_m1G_MTases_N"/>
</dbReference>
<dbReference type="InterPro" id="IPR001537">
    <property type="entry name" value="SpoU_MeTrfase"/>
</dbReference>
<keyword evidence="3" id="KW-0808">Transferase</keyword>
<dbReference type="RefSeq" id="WP_205087093.1">
    <property type="nucleotide sequence ID" value="NZ_JACJLA010000001.1"/>
</dbReference>
<dbReference type="GO" id="GO:0032259">
    <property type="term" value="P:methylation"/>
    <property type="evidence" value="ECO:0007669"/>
    <property type="project" value="UniProtKB-KW"/>
</dbReference>
<evidence type="ECO:0000256" key="4">
    <source>
        <dbReference type="SAM" id="Phobius"/>
    </source>
</evidence>
<dbReference type="PANTHER" id="PTHR43191:SF2">
    <property type="entry name" value="RRNA METHYLTRANSFERASE 3, MITOCHONDRIAL"/>
    <property type="match status" value="1"/>
</dbReference>
<evidence type="ECO:0000256" key="3">
    <source>
        <dbReference type="ARBA" id="ARBA00022679"/>
    </source>
</evidence>
<gene>
    <name evidence="7" type="ORF">H6A01_00230</name>
</gene>
<dbReference type="Pfam" id="PF00588">
    <property type="entry name" value="SpoU_methylase"/>
    <property type="match status" value="1"/>
</dbReference>
<sequence>MEYIQSKDNGTVKHIASLQRKKFRRQYKEYIVEGWRSVLDVLPTGQVKLIAISNEVNDEEVQAMVDAAYDAQCRIVRVAAGLYRMLEETENGQGVLAVVAQQSPDISMFRPDACSLLIDEVQDPGNLGTILRTALAAGVTQILLTKGCVDPYNAKTVRSTMSALSKVTLFEQVTVEDIKSLCTTHHLTVYATALDEAEPYRAVDYETPVLLMMGNEGRGVSDEFFALAHRRITIPMYGPIESLNLAVATGLCLFAIRESIEERKRMG</sequence>
<organism evidence="7 8">
    <name type="scientific">Veillonella magna</name>
    <dbReference type="NCBI Taxonomy" id="464322"/>
    <lineage>
        <taxon>Bacteria</taxon>
        <taxon>Bacillati</taxon>
        <taxon>Bacillota</taxon>
        <taxon>Negativicutes</taxon>
        <taxon>Veillonellales</taxon>
        <taxon>Veillonellaceae</taxon>
        <taxon>Veillonella</taxon>
    </lineage>
</organism>
<dbReference type="Gene3D" id="3.40.1280.10">
    <property type="match status" value="1"/>
</dbReference>
<feature type="domain" description="tRNA/rRNA methyltransferase SpoU type" evidence="5">
    <location>
        <begin position="116"/>
        <end position="254"/>
    </location>
</feature>
<comment type="similarity">
    <text evidence="1">Belongs to the class IV-like SAM-binding methyltransferase superfamily. RNA methyltransferase TrmH family.</text>
</comment>
<dbReference type="InterPro" id="IPR029064">
    <property type="entry name" value="Ribosomal_eL30-like_sf"/>
</dbReference>
<evidence type="ECO:0000313" key="7">
    <source>
        <dbReference type="EMBL" id="MBM6911751.1"/>
    </source>
</evidence>
<dbReference type="CDD" id="cd18095">
    <property type="entry name" value="SpoU-like_rRNA-MTase"/>
    <property type="match status" value="1"/>
</dbReference>
<accession>A0ABS2GC70</accession>
<dbReference type="GO" id="GO:0008168">
    <property type="term" value="F:methyltransferase activity"/>
    <property type="evidence" value="ECO:0007669"/>
    <property type="project" value="UniProtKB-KW"/>
</dbReference>
<dbReference type="Proteomes" id="UP000707138">
    <property type="component" value="Unassembled WGS sequence"/>
</dbReference>
<evidence type="ECO:0000256" key="1">
    <source>
        <dbReference type="ARBA" id="ARBA00007228"/>
    </source>
</evidence>
<feature type="domain" description="MRM3-like substrate binding" evidence="6">
    <location>
        <begin position="9"/>
        <end position="97"/>
    </location>
</feature>
<evidence type="ECO:0000259" key="5">
    <source>
        <dbReference type="Pfam" id="PF00588"/>
    </source>
</evidence>
<evidence type="ECO:0000313" key="8">
    <source>
        <dbReference type="Proteomes" id="UP000707138"/>
    </source>
</evidence>
<evidence type="ECO:0000259" key="6">
    <source>
        <dbReference type="Pfam" id="PF22435"/>
    </source>
</evidence>
<dbReference type="Gene3D" id="3.30.1330.30">
    <property type="match status" value="1"/>
</dbReference>
<dbReference type="InterPro" id="IPR053888">
    <property type="entry name" value="MRM3-like_sub_bind"/>
</dbReference>